<dbReference type="OrthoDB" id="2418152at2"/>
<dbReference type="AlphaFoldDB" id="A0A2T4PRF1"/>
<protein>
    <recommendedName>
        <fullName evidence="4">DUF1189 domain-containing protein</fullName>
    </recommendedName>
</protein>
<dbReference type="RefSeq" id="WP_107557226.1">
    <property type="nucleotide sequence ID" value="NZ_CANQVP010000007.1"/>
</dbReference>
<keyword evidence="1" id="KW-0812">Transmembrane</keyword>
<dbReference type="EMBL" id="PZFK01000024">
    <property type="protein sequence ID" value="PTI28712.1"/>
    <property type="molecule type" value="Genomic_DNA"/>
</dbReference>
<dbReference type="Pfam" id="PF06691">
    <property type="entry name" value="DUF1189"/>
    <property type="match status" value="1"/>
</dbReference>
<sequence length="253" mass="29481">MQYAKELKRLFKRPSKYPMFRITKLRYIFLHILLLSFILILPNTVQYIQITQNLSTLVDNEVDEIPKFKIDNNKMILSSNKTIKLNDTQSIVFTESPQFNMKDNHLVVFKPDHIEISNYNDYTEISYGSLSTVVTDQDDLIRFIDTINDSKYFYLSMIVLFLLFIQFISLSLKISILSLAGHLFSILIRKKSRYMTWFKMMTFVITLPTLVLLLGIVASNTLLMFVSWCIIIIGILVMAFNLPNGKKHANVKL</sequence>
<proteinExistence type="predicted"/>
<organism evidence="2 3">
    <name type="scientific">Mammaliicoccus vitulinus</name>
    <dbReference type="NCBI Taxonomy" id="71237"/>
    <lineage>
        <taxon>Bacteria</taxon>
        <taxon>Bacillati</taxon>
        <taxon>Bacillota</taxon>
        <taxon>Bacilli</taxon>
        <taxon>Bacillales</taxon>
        <taxon>Staphylococcaceae</taxon>
        <taxon>Mammaliicoccus</taxon>
    </lineage>
</organism>
<name>A0A2T4PRF1_9STAP</name>
<gene>
    <name evidence="2" type="ORF">BU072_10780</name>
</gene>
<feature type="transmembrane region" description="Helical" evidence="1">
    <location>
        <begin position="197"/>
        <end position="216"/>
    </location>
</feature>
<evidence type="ECO:0000313" key="3">
    <source>
        <dbReference type="Proteomes" id="UP000241209"/>
    </source>
</evidence>
<keyword evidence="1" id="KW-1133">Transmembrane helix</keyword>
<feature type="transmembrane region" description="Helical" evidence="1">
    <location>
        <begin position="152"/>
        <end position="176"/>
    </location>
</feature>
<keyword evidence="1" id="KW-0472">Membrane</keyword>
<evidence type="ECO:0008006" key="4">
    <source>
        <dbReference type="Google" id="ProtNLM"/>
    </source>
</evidence>
<reference evidence="2 3" key="1">
    <citation type="journal article" date="2016" name="Front. Microbiol.">
        <title>Comprehensive Phylogenetic Analysis of Bovine Non-aureus Staphylococci Species Based on Whole-Genome Sequencing.</title>
        <authorList>
            <person name="Naushad S."/>
            <person name="Barkema H.W."/>
            <person name="Luby C."/>
            <person name="Condas L.A."/>
            <person name="Nobrega D.B."/>
            <person name="Carson D.A."/>
            <person name="De Buck J."/>
        </authorList>
    </citation>
    <scope>NUCLEOTIDE SEQUENCE [LARGE SCALE GENOMIC DNA]</scope>
    <source>
        <strain evidence="2 3">SNUC 2204</strain>
    </source>
</reference>
<dbReference type="InterPro" id="IPR009574">
    <property type="entry name" value="DUF1189"/>
</dbReference>
<comment type="caution">
    <text evidence="2">The sequence shown here is derived from an EMBL/GenBank/DDBJ whole genome shotgun (WGS) entry which is preliminary data.</text>
</comment>
<accession>A0A2T4PRF1</accession>
<feature type="transmembrane region" description="Helical" evidence="1">
    <location>
        <begin position="222"/>
        <end position="242"/>
    </location>
</feature>
<evidence type="ECO:0000313" key="2">
    <source>
        <dbReference type="EMBL" id="PTI28712.1"/>
    </source>
</evidence>
<dbReference type="Proteomes" id="UP000241209">
    <property type="component" value="Unassembled WGS sequence"/>
</dbReference>
<dbReference type="STRING" id="1167632.GCA_000286335_00159"/>
<evidence type="ECO:0000256" key="1">
    <source>
        <dbReference type="SAM" id="Phobius"/>
    </source>
</evidence>